<dbReference type="Gene3D" id="3.20.20.140">
    <property type="entry name" value="Metal-dependent hydrolases"/>
    <property type="match status" value="1"/>
</dbReference>
<reference evidence="7" key="1">
    <citation type="journal article" date="2019" name="Int. J. Syst. Evol. Microbiol.">
        <title>The Global Catalogue of Microorganisms (GCM) 10K type strain sequencing project: providing services to taxonomists for standard genome sequencing and annotation.</title>
        <authorList>
            <consortium name="The Broad Institute Genomics Platform"/>
            <consortium name="The Broad Institute Genome Sequencing Center for Infectious Disease"/>
            <person name="Wu L."/>
            <person name="Ma J."/>
        </authorList>
    </citation>
    <scope>NUCLEOTIDE SEQUENCE [LARGE SCALE GENOMIC DNA]</scope>
    <source>
        <strain evidence="7">CGMCC 1.16306</strain>
    </source>
</reference>
<dbReference type="InterPro" id="IPR016667">
    <property type="entry name" value="Caps_polysacc_synth_CpsB/CapC"/>
</dbReference>
<comment type="catalytic activity">
    <reaction evidence="4 5">
        <text>O-phospho-L-tyrosyl-[protein] + H2O = L-tyrosyl-[protein] + phosphate</text>
        <dbReference type="Rhea" id="RHEA:10684"/>
        <dbReference type="Rhea" id="RHEA-COMP:10136"/>
        <dbReference type="Rhea" id="RHEA-COMP:20101"/>
        <dbReference type="ChEBI" id="CHEBI:15377"/>
        <dbReference type="ChEBI" id="CHEBI:43474"/>
        <dbReference type="ChEBI" id="CHEBI:46858"/>
        <dbReference type="ChEBI" id="CHEBI:61978"/>
        <dbReference type="EC" id="3.1.3.48"/>
    </reaction>
</comment>
<organism evidence="6 7">
    <name type="scientific">Camelliibacillus cellulosilyticus</name>
    <dbReference type="NCBI Taxonomy" id="2174486"/>
    <lineage>
        <taxon>Bacteria</taxon>
        <taxon>Bacillati</taxon>
        <taxon>Bacillota</taxon>
        <taxon>Bacilli</taxon>
        <taxon>Bacillales</taxon>
        <taxon>Sporolactobacillaceae</taxon>
        <taxon>Camelliibacillus</taxon>
    </lineage>
</organism>
<dbReference type="SUPFAM" id="SSF89550">
    <property type="entry name" value="PHP domain-like"/>
    <property type="match status" value="1"/>
</dbReference>
<evidence type="ECO:0000256" key="3">
    <source>
        <dbReference type="ARBA" id="ARBA00022912"/>
    </source>
</evidence>
<dbReference type="InterPro" id="IPR016195">
    <property type="entry name" value="Pol/histidinol_Pase-like"/>
</dbReference>
<protein>
    <recommendedName>
        <fullName evidence="5">Tyrosine-protein phosphatase</fullName>
        <ecNumber evidence="5">3.1.3.48</ecNumber>
    </recommendedName>
</protein>
<dbReference type="PANTHER" id="PTHR39181:SF1">
    <property type="entry name" value="TYROSINE-PROTEIN PHOSPHATASE YWQE"/>
    <property type="match status" value="1"/>
</dbReference>
<dbReference type="PANTHER" id="PTHR39181">
    <property type="entry name" value="TYROSINE-PROTEIN PHOSPHATASE YWQE"/>
    <property type="match status" value="1"/>
</dbReference>
<keyword evidence="7" id="KW-1185">Reference proteome</keyword>
<name>A0ABV9GTD1_9BACL</name>
<dbReference type="Pfam" id="PF19567">
    <property type="entry name" value="CpsB_CapC"/>
    <property type="match status" value="1"/>
</dbReference>
<evidence type="ECO:0000256" key="2">
    <source>
        <dbReference type="ARBA" id="ARBA00022801"/>
    </source>
</evidence>
<dbReference type="EMBL" id="JBHSFW010000023">
    <property type="protein sequence ID" value="MFC4620466.1"/>
    <property type="molecule type" value="Genomic_DNA"/>
</dbReference>
<keyword evidence="2 5" id="KW-0378">Hydrolase</keyword>
<evidence type="ECO:0000256" key="5">
    <source>
        <dbReference type="PIRNR" id="PIRNR016557"/>
    </source>
</evidence>
<evidence type="ECO:0000256" key="1">
    <source>
        <dbReference type="ARBA" id="ARBA00005750"/>
    </source>
</evidence>
<dbReference type="PIRSF" id="PIRSF016557">
    <property type="entry name" value="Caps_synth_CpsB"/>
    <property type="match status" value="1"/>
</dbReference>
<evidence type="ECO:0000313" key="6">
    <source>
        <dbReference type="EMBL" id="MFC4620466.1"/>
    </source>
</evidence>
<accession>A0ABV9GTD1</accession>
<proteinExistence type="inferred from homology"/>
<comment type="similarity">
    <text evidence="1 5">Belongs to the metallo-dependent hydrolases superfamily. CpsB/CapC family.</text>
</comment>
<comment type="caution">
    <text evidence="6">The sequence shown here is derived from an EMBL/GenBank/DDBJ whole genome shotgun (WGS) entry which is preliminary data.</text>
</comment>
<dbReference type="EC" id="3.1.3.48" evidence="5"/>
<dbReference type="Proteomes" id="UP001596022">
    <property type="component" value="Unassembled WGS sequence"/>
</dbReference>
<dbReference type="RefSeq" id="WP_376847578.1">
    <property type="nucleotide sequence ID" value="NZ_JBHSFW010000023.1"/>
</dbReference>
<gene>
    <name evidence="6" type="ORF">ACFO4N_17340</name>
</gene>
<evidence type="ECO:0000256" key="4">
    <source>
        <dbReference type="ARBA" id="ARBA00051722"/>
    </source>
</evidence>
<keyword evidence="3 5" id="KW-0904">Protein phosphatase</keyword>
<evidence type="ECO:0000313" key="7">
    <source>
        <dbReference type="Proteomes" id="UP001596022"/>
    </source>
</evidence>
<sequence>MIDLHCHILPGVDDGAKTEQGAIEMARVAAAEGITHIVATPHHRAHGFDNPKEAVKTLVDILNQLFKEEQVTVTVLPGQEARVHGEMIEGLEAGELLTMNDTGRYLFVEFPTSSVPRYTERLFFDLQMKGVIPVIVHPERNQEIYDNPNTLYHLVKDGALTQVTAASLIGGFGNKIKKLSFDLIEHNLAHFIASDAHNTTTRAFHLREAYGEIERQFGTDRQFYFLENAELLIDGQNVYCDEPQPIKEKKFLGLF</sequence>